<evidence type="ECO:0000313" key="4">
    <source>
        <dbReference type="Proteomes" id="UP001235939"/>
    </source>
</evidence>
<dbReference type="Proteomes" id="UP001235939">
    <property type="component" value="Chromosome 04"/>
</dbReference>
<organism evidence="3 4">
    <name type="scientific">Cordylochernes scorpioides</name>
    <dbReference type="NCBI Taxonomy" id="51811"/>
    <lineage>
        <taxon>Eukaryota</taxon>
        <taxon>Metazoa</taxon>
        <taxon>Ecdysozoa</taxon>
        <taxon>Arthropoda</taxon>
        <taxon>Chelicerata</taxon>
        <taxon>Arachnida</taxon>
        <taxon>Pseudoscorpiones</taxon>
        <taxon>Cheliferoidea</taxon>
        <taxon>Chernetidae</taxon>
        <taxon>Cordylochernes</taxon>
    </lineage>
</organism>
<accession>A0ABY6KC26</accession>
<keyword evidence="1" id="KW-0862">Zinc</keyword>
<dbReference type="Gene3D" id="3.30.60.190">
    <property type="match status" value="1"/>
</dbReference>
<proteinExistence type="predicted"/>
<keyword evidence="1" id="KW-0863">Zinc-finger</keyword>
<dbReference type="SUPFAM" id="SSF144232">
    <property type="entry name" value="HIT/MYND zinc finger-like"/>
    <property type="match status" value="1"/>
</dbReference>
<dbReference type="PANTHER" id="PTHR15555">
    <property type="entry name" value="ZINC FINGER HIT DOMAIN CONTAINING PROTEIN 2 PROTEIN FON -RELATED"/>
    <property type="match status" value="1"/>
</dbReference>
<protein>
    <submittedName>
        <fullName evidence="3">ZNHIT2</fullName>
    </submittedName>
</protein>
<evidence type="ECO:0000313" key="3">
    <source>
        <dbReference type="EMBL" id="UYV66348.1"/>
    </source>
</evidence>
<dbReference type="InterPro" id="IPR007529">
    <property type="entry name" value="Znf_HIT"/>
</dbReference>
<dbReference type="PROSITE" id="PS51083">
    <property type="entry name" value="ZF_HIT"/>
    <property type="match status" value="1"/>
</dbReference>
<dbReference type="CDD" id="cd23024">
    <property type="entry name" value="zf-HIT_ZNHIT2-3"/>
    <property type="match status" value="1"/>
</dbReference>
<evidence type="ECO:0000259" key="2">
    <source>
        <dbReference type="PROSITE" id="PS51083"/>
    </source>
</evidence>
<dbReference type="InterPro" id="IPR039646">
    <property type="entry name" value="ZNHIT2"/>
</dbReference>
<name>A0ABY6KC26_9ARAC</name>
<evidence type="ECO:0000256" key="1">
    <source>
        <dbReference type="PROSITE-ProRule" id="PRU00453"/>
    </source>
</evidence>
<dbReference type="PANTHER" id="PTHR15555:SF0">
    <property type="entry name" value="ZINC FINGER HIT DOMAIN-CONTAINING PROTEIN 2"/>
    <property type="match status" value="1"/>
</dbReference>
<reference evidence="3 4" key="1">
    <citation type="submission" date="2022-01" db="EMBL/GenBank/DDBJ databases">
        <title>A chromosomal length assembly of Cordylochernes scorpioides.</title>
        <authorList>
            <person name="Zeh D."/>
            <person name="Zeh J."/>
        </authorList>
    </citation>
    <scope>NUCLEOTIDE SEQUENCE [LARGE SCALE GENOMIC DNA]</scope>
    <source>
        <strain evidence="3">IN4F17</strain>
        <tissue evidence="3">Whole Body</tissue>
    </source>
</reference>
<dbReference type="Pfam" id="PF04438">
    <property type="entry name" value="zf-HIT"/>
    <property type="match status" value="1"/>
</dbReference>
<keyword evidence="4" id="KW-1185">Reference proteome</keyword>
<sequence>MESPNKLCAFCDNFQKYICPKCRKAYCSLNCYKSEQHLECTENFYKDQVFEVLKQNYVDINDRKTMLEILKRVESAQPTETPNEDADIILEEKLENLNLEEDIDENELWNCLTERKTNAEEAISQTLSLLTAEDSEWKVKREDALEYTKEITKILQGPTESHPVDHILSALSDLKAW</sequence>
<feature type="domain" description="HIT-type" evidence="2">
    <location>
        <begin position="8"/>
        <end position="40"/>
    </location>
</feature>
<dbReference type="EMBL" id="CP092866">
    <property type="protein sequence ID" value="UYV66348.1"/>
    <property type="molecule type" value="Genomic_DNA"/>
</dbReference>
<keyword evidence="1" id="KW-0479">Metal-binding</keyword>
<gene>
    <name evidence="3" type="ORF">LAZ67_4001378</name>
</gene>